<dbReference type="InterPro" id="IPR046335">
    <property type="entry name" value="LacI/GalR-like_sensor"/>
</dbReference>
<dbReference type="InterPro" id="IPR000843">
    <property type="entry name" value="HTH_LacI"/>
</dbReference>
<dbReference type="SUPFAM" id="SSF47413">
    <property type="entry name" value="lambda repressor-like DNA-binding domains"/>
    <property type="match status" value="1"/>
</dbReference>
<evidence type="ECO:0000256" key="1">
    <source>
        <dbReference type="ARBA" id="ARBA00023015"/>
    </source>
</evidence>
<evidence type="ECO:0000259" key="5">
    <source>
        <dbReference type="PROSITE" id="PS50932"/>
    </source>
</evidence>
<proteinExistence type="predicted"/>
<evidence type="ECO:0000256" key="2">
    <source>
        <dbReference type="ARBA" id="ARBA00023125"/>
    </source>
</evidence>
<evidence type="ECO:0000313" key="6">
    <source>
        <dbReference type="EMBL" id="MBB5844412.1"/>
    </source>
</evidence>
<dbReference type="RefSeq" id="WP_343062076.1">
    <property type="nucleotide sequence ID" value="NZ_JACHMJ010000001.1"/>
</dbReference>
<dbReference type="CDD" id="cd01574">
    <property type="entry name" value="PBP1_LacI"/>
    <property type="match status" value="1"/>
</dbReference>
<dbReference type="EMBL" id="JACHMJ010000001">
    <property type="protein sequence ID" value="MBB5844412.1"/>
    <property type="molecule type" value="Genomic_DNA"/>
</dbReference>
<name>A0A841AR55_9MICO</name>
<reference evidence="6 7" key="1">
    <citation type="submission" date="2020-08" db="EMBL/GenBank/DDBJ databases">
        <title>Sequencing the genomes of 1000 actinobacteria strains.</title>
        <authorList>
            <person name="Klenk H.-P."/>
        </authorList>
    </citation>
    <scope>NUCLEOTIDE SEQUENCE [LARGE SCALE GENOMIC DNA]</scope>
    <source>
        <strain evidence="6 7">DSM 105784</strain>
    </source>
</reference>
<accession>A0A841AR55</accession>
<keyword evidence="1" id="KW-0805">Transcription regulation</keyword>
<dbReference type="Gene3D" id="3.40.50.2300">
    <property type="match status" value="2"/>
</dbReference>
<keyword evidence="2 6" id="KW-0238">DNA-binding</keyword>
<protein>
    <submittedName>
        <fullName evidence="6">DNA-binding LacI/PurR family transcriptional regulator</fullName>
    </submittedName>
</protein>
<dbReference type="CDD" id="cd01392">
    <property type="entry name" value="HTH_LacI"/>
    <property type="match status" value="1"/>
</dbReference>
<dbReference type="PANTHER" id="PTHR30146:SF109">
    <property type="entry name" value="HTH-TYPE TRANSCRIPTIONAL REGULATOR GALS"/>
    <property type="match status" value="1"/>
</dbReference>
<keyword evidence="7" id="KW-1185">Reference proteome</keyword>
<evidence type="ECO:0000313" key="7">
    <source>
        <dbReference type="Proteomes" id="UP000536685"/>
    </source>
</evidence>
<gene>
    <name evidence="6" type="ORF">HD599_002735</name>
</gene>
<comment type="caution">
    <text evidence="6">The sequence shown here is derived from an EMBL/GenBank/DDBJ whole genome shotgun (WGS) entry which is preliminary data.</text>
</comment>
<keyword evidence="3" id="KW-0804">Transcription</keyword>
<dbReference type="SUPFAM" id="SSF53822">
    <property type="entry name" value="Periplasmic binding protein-like I"/>
    <property type="match status" value="1"/>
</dbReference>
<dbReference type="InterPro" id="IPR010982">
    <property type="entry name" value="Lambda_DNA-bd_dom_sf"/>
</dbReference>
<dbReference type="InterPro" id="IPR028082">
    <property type="entry name" value="Peripla_BP_I"/>
</dbReference>
<dbReference type="PROSITE" id="PS00356">
    <property type="entry name" value="HTH_LACI_1"/>
    <property type="match status" value="1"/>
</dbReference>
<dbReference type="Pfam" id="PF00356">
    <property type="entry name" value="LacI"/>
    <property type="match status" value="1"/>
</dbReference>
<sequence length="428" mass="45460">MLIVRSAGLFEISHMRADLWRVESFVMPSVSSPDDSAPAAKLCGASASRHGRVKLSRLEPPLEVSGGEAGESVAGSAQGSGANVASAHPSKQRKPNISDVAQTAGVSYQTVSRVLNNAPDVSAATRERIQQVIKDMGYRRSRTATALSTSRSTAIGILTDGSPRFGPVGTLLALEKVAREKGYFTTVVTVEEPYEDSIPKGLDTLDGIEVDGIIVIAPLLSMAEAVRAATIRVPVEMIAAGASSTPNLFTYSENQELGARMATQHLIDLGHTDIAHIAGSMDWFDGRVRKSGWEAALRDAGLELGLCLEGDWSPRSAYDTALQLIEEGNVPQAIFAASDHTALGLIRAFAESGIRVPEDVSVVGFDDVEGSEFFLPPLTTVRQDFASLAHASIEVLLGAIEGREVNRAPSEPTLVARRSAAPAQHRAR</sequence>
<dbReference type="Gene3D" id="1.10.260.40">
    <property type="entry name" value="lambda repressor-like DNA-binding domains"/>
    <property type="match status" value="1"/>
</dbReference>
<dbReference type="SMART" id="SM00354">
    <property type="entry name" value="HTH_LACI"/>
    <property type="match status" value="1"/>
</dbReference>
<dbReference type="Pfam" id="PF13377">
    <property type="entry name" value="Peripla_BP_3"/>
    <property type="match status" value="1"/>
</dbReference>
<feature type="compositionally biased region" description="Low complexity" evidence="4">
    <location>
        <begin position="63"/>
        <end position="87"/>
    </location>
</feature>
<feature type="domain" description="HTH lacI-type" evidence="5">
    <location>
        <begin position="95"/>
        <end position="149"/>
    </location>
</feature>
<organism evidence="6 7">
    <name type="scientific">Conyzicola lurida</name>
    <dbReference type="NCBI Taxonomy" id="1172621"/>
    <lineage>
        <taxon>Bacteria</taxon>
        <taxon>Bacillati</taxon>
        <taxon>Actinomycetota</taxon>
        <taxon>Actinomycetes</taxon>
        <taxon>Micrococcales</taxon>
        <taxon>Microbacteriaceae</taxon>
        <taxon>Conyzicola</taxon>
    </lineage>
</organism>
<dbReference type="PANTHER" id="PTHR30146">
    <property type="entry name" value="LACI-RELATED TRANSCRIPTIONAL REPRESSOR"/>
    <property type="match status" value="1"/>
</dbReference>
<dbReference type="PROSITE" id="PS50932">
    <property type="entry name" value="HTH_LACI_2"/>
    <property type="match status" value="1"/>
</dbReference>
<feature type="region of interest" description="Disordered" evidence="4">
    <location>
        <begin position="61"/>
        <end position="97"/>
    </location>
</feature>
<dbReference type="AlphaFoldDB" id="A0A841AR55"/>
<dbReference type="Proteomes" id="UP000536685">
    <property type="component" value="Unassembled WGS sequence"/>
</dbReference>
<dbReference type="GO" id="GO:0000976">
    <property type="term" value="F:transcription cis-regulatory region binding"/>
    <property type="evidence" value="ECO:0007669"/>
    <property type="project" value="TreeGrafter"/>
</dbReference>
<evidence type="ECO:0000256" key="3">
    <source>
        <dbReference type="ARBA" id="ARBA00023163"/>
    </source>
</evidence>
<dbReference type="GO" id="GO:0003700">
    <property type="term" value="F:DNA-binding transcription factor activity"/>
    <property type="evidence" value="ECO:0007669"/>
    <property type="project" value="TreeGrafter"/>
</dbReference>
<evidence type="ECO:0000256" key="4">
    <source>
        <dbReference type="SAM" id="MobiDB-lite"/>
    </source>
</evidence>